<organism>
    <name type="scientific">Serpula lacrymans var. lacrymans (strain S7.9)</name>
    <name type="common">Dry rot fungus</name>
    <dbReference type="NCBI Taxonomy" id="578457"/>
    <lineage>
        <taxon>Eukaryota</taxon>
        <taxon>Fungi</taxon>
        <taxon>Dikarya</taxon>
        <taxon>Basidiomycota</taxon>
        <taxon>Agaricomycotina</taxon>
        <taxon>Agaricomycetes</taxon>
        <taxon>Agaricomycetidae</taxon>
        <taxon>Boletales</taxon>
        <taxon>Coniophorineae</taxon>
        <taxon>Serpulaceae</taxon>
        <taxon>Serpula</taxon>
    </lineage>
</organism>
<dbReference type="RefSeq" id="XP_007314901.1">
    <property type="nucleotide sequence ID" value="XM_007314839.1"/>
</dbReference>
<name>F8NJW6_SERL9</name>
<dbReference type="EMBL" id="GL945430">
    <property type="protein sequence ID" value="EGO28702.1"/>
    <property type="molecule type" value="Genomic_DNA"/>
</dbReference>
<accession>F8NJW6</accession>
<dbReference type="GeneID" id="18817889"/>
<evidence type="ECO:0000313" key="1">
    <source>
        <dbReference type="EMBL" id="EGO28702.1"/>
    </source>
</evidence>
<gene>
    <name evidence="1" type="ORF">SERLADRAFT_459412</name>
</gene>
<protein>
    <submittedName>
        <fullName evidence="1">Uncharacterized protein</fullName>
    </submittedName>
</protein>
<dbReference type="AlphaFoldDB" id="F8NJW6"/>
<dbReference type="Proteomes" id="UP000008064">
    <property type="component" value="Unassembled WGS sequence"/>
</dbReference>
<reference evidence="1" key="1">
    <citation type="submission" date="2011-04" db="EMBL/GenBank/DDBJ databases">
        <title>Evolution of plant cell wall degrading machinery underlies the functional diversity of forest fungi.</title>
        <authorList>
            <consortium name="US DOE Joint Genome Institute (JGI-PGF)"/>
            <person name="Eastwood D.C."/>
            <person name="Floudas D."/>
            <person name="Binder M."/>
            <person name="Majcherczyk A."/>
            <person name="Schneider P."/>
            <person name="Aerts A."/>
            <person name="Asiegbu F.O."/>
            <person name="Baker S.E."/>
            <person name="Barry K."/>
            <person name="Bendiksby M."/>
            <person name="Blumentritt M."/>
            <person name="Coutinho P.M."/>
            <person name="Cullen D."/>
            <person name="Cullen D."/>
            <person name="Gathman A."/>
            <person name="Goodell B."/>
            <person name="Henrissat B."/>
            <person name="Ihrmark K."/>
            <person name="Kauserud H."/>
            <person name="Kohler A."/>
            <person name="LaButti K."/>
            <person name="Lapidus A."/>
            <person name="Lavin J.L."/>
            <person name="Lee Y.-H."/>
            <person name="Lindquist E."/>
            <person name="Lilly W."/>
            <person name="Lucas S."/>
            <person name="Morin E."/>
            <person name="Murat C."/>
            <person name="Oguiza J.A."/>
            <person name="Park J."/>
            <person name="Pisabarro A.G."/>
            <person name="Riley R."/>
            <person name="Rosling A."/>
            <person name="Salamov A."/>
            <person name="Schmidt O."/>
            <person name="Schmutz J."/>
            <person name="Skrede I."/>
            <person name="Stenlid J."/>
            <person name="Wiebenga A."/>
            <person name="Xie X."/>
            <person name="Kues U."/>
            <person name="Hibbett D.S."/>
            <person name="Hoffmeister D."/>
            <person name="Hogberg N."/>
            <person name="Martin F."/>
            <person name="Grigoriev I.V."/>
            <person name="Watkinson S.C."/>
        </authorList>
    </citation>
    <scope>NUCLEOTIDE SEQUENCE</scope>
    <source>
        <strain evidence="1">S7.9</strain>
    </source>
</reference>
<sequence>MNNPTVLNTTHLEHENLKSHHRISALLPSWSDRGIPYFFPYREAWTIQVLIHENTEAVLWIRGHPLINLAFAIDECDALMRRWRINHDGLSLRNVDTKTFISQWRFDNIRIHMCKGVRRELYGLRRLSPKKELENQSIRHAVMTVTWR</sequence>
<dbReference type="HOGENOM" id="CLU_1759913_0_0_1"/>
<proteinExistence type="predicted"/>
<dbReference type="KEGG" id="sla:SERLADRAFT_459412"/>